<dbReference type="RefSeq" id="WP_184004621.1">
    <property type="nucleotide sequence ID" value="NZ_BAABIF010000030.1"/>
</dbReference>
<comment type="caution">
    <text evidence="7">The sequence shown here is derived from an EMBL/GenBank/DDBJ whole genome shotgun (WGS) entry which is preliminary data.</text>
</comment>
<dbReference type="GO" id="GO:0005886">
    <property type="term" value="C:plasma membrane"/>
    <property type="evidence" value="ECO:0007669"/>
    <property type="project" value="UniProtKB-SubCell"/>
</dbReference>
<feature type="transmembrane region" description="Helical" evidence="6">
    <location>
        <begin position="321"/>
        <end position="339"/>
    </location>
</feature>
<feature type="transmembrane region" description="Helical" evidence="6">
    <location>
        <begin position="124"/>
        <end position="144"/>
    </location>
</feature>
<feature type="transmembrane region" description="Helical" evidence="6">
    <location>
        <begin position="402"/>
        <end position="424"/>
    </location>
</feature>
<feature type="transmembrane region" description="Helical" evidence="6">
    <location>
        <begin position="12"/>
        <end position="34"/>
    </location>
</feature>
<reference evidence="7 8" key="1">
    <citation type="submission" date="2020-08" db="EMBL/GenBank/DDBJ databases">
        <title>Genomic Encyclopedia of Type Strains, Phase IV (KMG-IV): sequencing the most valuable type-strain genomes for metagenomic binning, comparative biology and taxonomic classification.</title>
        <authorList>
            <person name="Goeker M."/>
        </authorList>
    </citation>
    <scope>NUCLEOTIDE SEQUENCE [LARGE SCALE GENOMIC DNA]</scope>
    <source>
        <strain evidence="7 8">DSM 27203</strain>
    </source>
</reference>
<evidence type="ECO:0000256" key="2">
    <source>
        <dbReference type="ARBA" id="ARBA00022475"/>
    </source>
</evidence>
<dbReference type="PIRSF" id="PIRSF006060">
    <property type="entry name" value="AA_transporter"/>
    <property type="match status" value="1"/>
</dbReference>
<protein>
    <recommendedName>
        <fullName evidence="9">Amino acid permease</fullName>
    </recommendedName>
</protein>
<name>A0A840Z135_9SPHN</name>
<evidence type="ECO:0000313" key="7">
    <source>
        <dbReference type="EMBL" id="MBB5719635.1"/>
    </source>
</evidence>
<gene>
    <name evidence="7" type="ORF">FHR23_002583</name>
</gene>
<feature type="transmembrane region" description="Helical" evidence="6">
    <location>
        <begin position="376"/>
        <end position="396"/>
    </location>
</feature>
<evidence type="ECO:0000256" key="6">
    <source>
        <dbReference type="SAM" id="Phobius"/>
    </source>
</evidence>
<evidence type="ECO:0000256" key="4">
    <source>
        <dbReference type="ARBA" id="ARBA00022989"/>
    </source>
</evidence>
<keyword evidence="5 6" id="KW-0472">Membrane</keyword>
<dbReference type="PANTHER" id="PTHR42770">
    <property type="entry name" value="AMINO ACID TRANSPORTER-RELATED"/>
    <property type="match status" value="1"/>
</dbReference>
<dbReference type="GO" id="GO:0022857">
    <property type="term" value="F:transmembrane transporter activity"/>
    <property type="evidence" value="ECO:0007669"/>
    <property type="project" value="InterPro"/>
</dbReference>
<evidence type="ECO:0000256" key="3">
    <source>
        <dbReference type="ARBA" id="ARBA00022692"/>
    </source>
</evidence>
<comment type="subcellular location">
    <subcellularLocation>
        <location evidence="1">Cell membrane</location>
        <topology evidence="1">Multi-pass membrane protein</topology>
    </subcellularLocation>
</comment>
<dbReference type="Proteomes" id="UP000554342">
    <property type="component" value="Unassembled WGS sequence"/>
</dbReference>
<feature type="transmembrane region" description="Helical" evidence="6">
    <location>
        <begin position="267"/>
        <end position="300"/>
    </location>
</feature>
<feature type="transmembrane region" description="Helical" evidence="6">
    <location>
        <begin position="345"/>
        <end position="364"/>
    </location>
</feature>
<dbReference type="InterPro" id="IPR050367">
    <property type="entry name" value="APC_superfamily"/>
</dbReference>
<evidence type="ECO:0008006" key="9">
    <source>
        <dbReference type="Google" id="ProtNLM"/>
    </source>
</evidence>
<dbReference type="EMBL" id="JACIJI010000005">
    <property type="protein sequence ID" value="MBB5719635.1"/>
    <property type="molecule type" value="Genomic_DNA"/>
</dbReference>
<keyword evidence="2" id="KW-1003">Cell membrane</keyword>
<feature type="transmembrane region" description="Helical" evidence="6">
    <location>
        <begin position="83"/>
        <end position="104"/>
    </location>
</feature>
<dbReference type="Gene3D" id="1.20.1740.10">
    <property type="entry name" value="Amino acid/polyamine transporter I"/>
    <property type="match status" value="1"/>
</dbReference>
<dbReference type="InterPro" id="IPR002293">
    <property type="entry name" value="AA/rel_permease1"/>
</dbReference>
<dbReference type="AlphaFoldDB" id="A0A840Z135"/>
<keyword evidence="4 6" id="KW-1133">Transmembrane helix</keyword>
<dbReference type="Pfam" id="PF13520">
    <property type="entry name" value="AA_permease_2"/>
    <property type="match status" value="1"/>
</dbReference>
<organism evidence="7 8">
    <name type="scientific">Stakelama sediminis</name>
    <dbReference type="NCBI Taxonomy" id="463200"/>
    <lineage>
        <taxon>Bacteria</taxon>
        <taxon>Pseudomonadati</taxon>
        <taxon>Pseudomonadota</taxon>
        <taxon>Alphaproteobacteria</taxon>
        <taxon>Sphingomonadales</taxon>
        <taxon>Sphingomonadaceae</taxon>
        <taxon>Stakelama</taxon>
    </lineage>
</organism>
<evidence type="ECO:0000256" key="1">
    <source>
        <dbReference type="ARBA" id="ARBA00004651"/>
    </source>
</evidence>
<proteinExistence type="predicted"/>
<feature type="transmembrane region" description="Helical" evidence="6">
    <location>
        <begin position="40"/>
        <end position="62"/>
    </location>
</feature>
<keyword evidence="8" id="KW-1185">Reference proteome</keyword>
<accession>A0A840Z135</accession>
<evidence type="ECO:0000313" key="8">
    <source>
        <dbReference type="Proteomes" id="UP000554342"/>
    </source>
</evidence>
<keyword evidence="3 6" id="KW-0812">Transmembrane</keyword>
<feature type="transmembrane region" description="Helical" evidence="6">
    <location>
        <begin position="186"/>
        <end position="204"/>
    </location>
</feature>
<feature type="transmembrane region" description="Helical" evidence="6">
    <location>
        <begin position="156"/>
        <end position="174"/>
    </location>
</feature>
<dbReference type="PANTHER" id="PTHR42770:SF11">
    <property type="entry name" value="INNER MEMBRANE TRANSPORT PROTEIN YBAT"/>
    <property type="match status" value="1"/>
</dbReference>
<feature type="transmembrane region" description="Helical" evidence="6">
    <location>
        <begin position="225"/>
        <end position="247"/>
    </location>
</feature>
<sequence length="434" mass="45242">MANPSQKLSLVEVTALGIGGMIGGGIFAVLGLAISVAGHAVALTMAGGGVIALLTGLSYAHLGLAFRDEGGSFTYIEKAFAKPAIAGFAGWLLVAGYVGTLALYATAFGDYGATLFHGTGAAPALMKLLAAVVLGAFLLINLLGAKLSGGVELGVVAIKLGILALFSLVGMIGIRTSHFVPVFDHGVGTPLVAVALIFVAYEGFELIPNAVEEMRDPERNLRRAIVSAIVITSVIYVIVAVTALGNLTPAQIQHDQEYVLAVAARPTLGQAGFLLIGVAALLSTASAINATLFGAARLAMVMARERALPRVFSLQERKRPVPYIALLVLTALSLAFALLAPLSIISAFASATFLMIFAGVNLAALRLARTIGLHPLIPFSGAALTIISFLVLLWHIWQQDRISLLVIVGTYAIAAALEAGLIWLRGPRRRQHNV</sequence>
<evidence type="ECO:0000256" key="5">
    <source>
        <dbReference type="ARBA" id="ARBA00023136"/>
    </source>
</evidence>